<evidence type="ECO:0000256" key="1">
    <source>
        <dbReference type="SAM" id="Phobius"/>
    </source>
</evidence>
<reference evidence="2 3" key="1">
    <citation type="journal article" date="2016" name="Nat. Commun.">
        <title>Thousands of microbial genomes shed light on interconnected biogeochemical processes in an aquifer system.</title>
        <authorList>
            <person name="Anantharaman K."/>
            <person name="Brown C.T."/>
            <person name="Hug L.A."/>
            <person name="Sharon I."/>
            <person name="Castelle C.J."/>
            <person name="Probst A.J."/>
            <person name="Thomas B.C."/>
            <person name="Singh A."/>
            <person name="Wilkins M.J."/>
            <person name="Karaoz U."/>
            <person name="Brodie E.L."/>
            <person name="Williams K.H."/>
            <person name="Hubbard S.S."/>
            <person name="Banfield J.F."/>
        </authorList>
    </citation>
    <scope>NUCLEOTIDE SEQUENCE [LARGE SCALE GENOMIC DNA]</scope>
</reference>
<dbReference type="EMBL" id="MEXN01000007">
    <property type="protein sequence ID" value="OGD03343.1"/>
    <property type="molecule type" value="Genomic_DNA"/>
</dbReference>
<keyword evidence="1" id="KW-0472">Membrane</keyword>
<organism evidence="2 3">
    <name type="scientific">Candidatus Amesbacteria bacterium RIFCSPLOWO2_01_FULL_48_25</name>
    <dbReference type="NCBI Taxonomy" id="1797259"/>
    <lineage>
        <taxon>Bacteria</taxon>
        <taxon>Candidatus Amesiibacteriota</taxon>
    </lineage>
</organism>
<proteinExistence type="predicted"/>
<accession>A0A1F4ZAQ6</accession>
<gene>
    <name evidence="2" type="ORF">A2989_00745</name>
</gene>
<keyword evidence="1" id="KW-0812">Transmembrane</keyword>
<protein>
    <submittedName>
        <fullName evidence="2">Uncharacterized protein</fullName>
    </submittedName>
</protein>
<feature type="transmembrane region" description="Helical" evidence="1">
    <location>
        <begin position="9"/>
        <end position="27"/>
    </location>
</feature>
<dbReference type="Proteomes" id="UP000177080">
    <property type="component" value="Unassembled WGS sequence"/>
</dbReference>
<name>A0A1F4ZAQ6_9BACT</name>
<dbReference type="STRING" id="1797259.A2989_00745"/>
<sequence length="66" mass="7646">MKKKRIDRDIVVVLISTLVTLVAWVGFEVYRAYTKVVVPADIEKYLTPLDPKLNTSILDDLEKRQQ</sequence>
<evidence type="ECO:0000313" key="3">
    <source>
        <dbReference type="Proteomes" id="UP000177080"/>
    </source>
</evidence>
<dbReference type="AlphaFoldDB" id="A0A1F4ZAQ6"/>
<comment type="caution">
    <text evidence="2">The sequence shown here is derived from an EMBL/GenBank/DDBJ whole genome shotgun (WGS) entry which is preliminary data.</text>
</comment>
<keyword evidence="1" id="KW-1133">Transmembrane helix</keyword>
<evidence type="ECO:0000313" key="2">
    <source>
        <dbReference type="EMBL" id="OGD03343.1"/>
    </source>
</evidence>